<organism evidence="10 13">
    <name type="scientific">Carbonactinospora thermoautotrophica</name>
    <dbReference type="NCBI Taxonomy" id="1469144"/>
    <lineage>
        <taxon>Bacteria</taxon>
        <taxon>Bacillati</taxon>
        <taxon>Actinomycetota</taxon>
        <taxon>Actinomycetes</taxon>
        <taxon>Kitasatosporales</taxon>
        <taxon>Carbonactinosporaceae</taxon>
        <taxon>Carbonactinospora</taxon>
    </lineage>
</organism>
<keyword evidence="6 8" id="KW-0408">Iron</keyword>
<evidence type="ECO:0000256" key="9">
    <source>
        <dbReference type="PIRSR" id="PIRSR601486-1"/>
    </source>
</evidence>
<evidence type="ECO:0000313" key="11">
    <source>
        <dbReference type="EMBL" id="KWX06689.1"/>
    </source>
</evidence>
<evidence type="ECO:0000256" key="5">
    <source>
        <dbReference type="ARBA" id="ARBA00022723"/>
    </source>
</evidence>
<dbReference type="Pfam" id="PF01152">
    <property type="entry name" value="Bac_globin"/>
    <property type="match status" value="1"/>
</dbReference>
<dbReference type="PIRSF" id="PIRSF002030">
    <property type="entry name" value="Globin_Protozoa/Cyanobacteria"/>
    <property type="match status" value="1"/>
</dbReference>
<comment type="cofactor">
    <cofactor evidence="8">
        <name>heme</name>
        <dbReference type="ChEBI" id="CHEBI:30413"/>
    </cofactor>
    <text evidence="8">Binds 1 heme group per subunit.</text>
</comment>
<comment type="caution">
    <text evidence="10">The sequence shown here is derived from an EMBL/GenBank/DDBJ whole genome shotgun (WGS) entry which is preliminary data.</text>
</comment>
<evidence type="ECO:0000256" key="6">
    <source>
        <dbReference type="ARBA" id="ARBA00023004"/>
    </source>
</evidence>
<dbReference type="EMBL" id="JYIJ01000019">
    <property type="protein sequence ID" value="KWW98261.1"/>
    <property type="molecule type" value="Genomic_DNA"/>
</dbReference>
<keyword evidence="10" id="KW-0675">Receptor</keyword>
<keyword evidence="5 8" id="KW-0479">Metal-binding</keyword>
<dbReference type="InterPro" id="IPR009050">
    <property type="entry name" value="Globin-like_sf"/>
</dbReference>
<gene>
    <name evidence="10" type="ORF">TH66_20075</name>
    <name evidence="11" type="ORF">TR74_21285</name>
</gene>
<dbReference type="AlphaFoldDB" id="A0A132MLG9"/>
<dbReference type="InterPro" id="IPR012292">
    <property type="entry name" value="Globin/Proto"/>
</dbReference>
<reference evidence="10 13" key="2">
    <citation type="submission" date="2015-02" db="EMBL/GenBank/DDBJ databases">
        <title>Physiological reanalysis, assessment of diazotrophy, and genome sequences of multiple isolates of Streptomyces thermoautotrophicus.</title>
        <authorList>
            <person name="MacKellar D.C."/>
            <person name="Lieber L."/>
            <person name="Norman J."/>
            <person name="Bolger A."/>
            <person name="Tobin C."/>
            <person name="Murray J.W."/>
            <person name="Prell J."/>
        </authorList>
    </citation>
    <scope>NUCLEOTIDE SEQUENCE [LARGE SCALE GENOMIC DNA]</scope>
    <source>
        <strain evidence="10 13">UBT1</strain>
    </source>
</reference>
<dbReference type="InterPro" id="IPR001486">
    <property type="entry name" value="Hemoglobin_trunc"/>
</dbReference>
<feature type="binding site" description="distal binding residue" evidence="9">
    <location>
        <position position="39"/>
    </location>
    <ligand>
        <name>heme</name>
        <dbReference type="ChEBI" id="CHEBI:30413"/>
    </ligand>
    <ligandPart>
        <name>Fe</name>
        <dbReference type="ChEBI" id="CHEBI:18248"/>
    </ligandPart>
</feature>
<dbReference type="PATRIC" id="fig|1469144.8.peg.619"/>
<dbReference type="SUPFAM" id="SSF46458">
    <property type="entry name" value="Globin-like"/>
    <property type="match status" value="1"/>
</dbReference>
<name>A0A132MLG9_9ACTN</name>
<evidence type="ECO:0000256" key="8">
    <source>
        <dbReference type="PIRSR" id="PIRSR002030-1"/>
    </source>
</evidence>
<feature type="binding site" description="distal binding residue" evidence="9">
    <location>
        <position position="63"/>
    </location>
    <ligand>
        <name>heme</name>
        <dbReference type="ChEBI" id="CHEBI:30413"/>
    </ligand>
    <ligandPart>
        <name>Fe</name>
        <dbReference type="ChEBI" id="CHEBI:18248"/>
    </ligandPart>
</feature>
<protein>
    <recommendedName>
        <fullName evidence="2">Group 1 truncated hemoglobin GlbN</fullName>
    </recommendedName>
    <alternativeName>
        <fullName evidence="7">Hemoglobin-like protein HbN</fullName>
    </alternativeName>
</protein>
<feature type="binding site" description="proximal binding residue" evidence="8">
    <location>
        <position position="63"/>
    </location>
    <ligand>
        <name>heme</name>
        <dbReference type="ChEBI" id="CHEBI:30413"/>
    </ligand>
    <ligandPart>
        <name>Fe</name>
        <dbReference type="ChEBI" id="CHEBI:18248"/>
    </ligandPart>
</feature>
<reference evidence="12" key="1">
    <citation type="submission" date="2015-02" db="EMBL/GenBank/DDBJ databases">
        <title>Physiological reanalysis, assessment of diazotrophy, and genome sequences of multiple isolates of Streptomyces thermoautotrophicus.</title>
        <authorList>
            <person name="MacKellar D.C."/>
            <person name="Lieber L."/>
            <person name="Norman J."/>
            <person name="Bolger A."/>
            <person name="Tobin C."/>
            <person name="Murray J.W."/>
            <person name="Friesen M."/>
            <person name="Prell J."/>
        </authorList>
    </citation>
    <scope>NUCLEOTIDE SEQUENCE [LARGE SCALE GENOMIC DNA]</scope>
    <source>
        <strain evidence="12">UBT1</strain>
    </source>
</reference>
<evidence type="ECO:0000313" key="10">
    <source>
        <dbReference type="EMBL" id="KWW98261.1"/>
    </source>
</evidence>
<dbReference type="Proteomes" id="UP000070659">
    <property type="component" value="Unassembled WGS sequence"/>
</dbReference>
<keyword evidence="3" id="KW-0813">Transport</keyword>
<dbReference type="InterPro" id="IPR016339">
    <property type="entry name" value="Hemoglobin_trunc_I"/>
</dbReference>
<accession>A0A132MLG9</accession>
<evidence type="ECO:0000256" key="7">
    <source>
        <dbReference type="ARBA" id="ARBA00030481"/>
    </source>
</evidence>
<proteinExistence type="inferred from homology"/>
<dbReference type="GO" id="GO:0019825">
    <property type="term" value="F:oxygen binding"/>
    <property type="evidence" value="ECO:0007669"/>
    <property type="project" value="InterPro"/>
</dbReference>
<evidence type="ECO:0000256" key="3">
    <source>
        <dbReference type="ARBA" id="ARBA00022448"/>
    </source>
</evidence>
<dbReference type="EMBL" id="JYIK01001092">
    <property type="protein sequence ID" value="KWX06689.1"/>
    <property type="molecule type" value="Genomic_DNA"/>
</dbReference>
<keyword evidence="4 8" id="KW-0349">Heme</keyword>
<sequence length="111" mass="11818">MGGEEAVAAVVDIFYGQVLADPDLTHYFEGIDMDRLKAHQRRFIGQALGASAPYSGRTMRAAHEKLGITNAAFDRVVDHLAASLAEAGVDEPTIARIAEAVLPLKADIVTA</sequence>
<comment type="similarity">
    <text evidence="1">Belongs to the truncated hemoglobin family. Group I subfamily.</text>
</comment>
<evidence type="ECO:0000256" key="4">
    <source>
        <dbReference type="ARBA" id="ARBA00022617"/>
    </source>
</evidence>
<evidence type="ECO:0000313" key="13">
    <source>
        <dbReference type="Proteomes" id="UP000070659"/>
    </source>
</evidence>
<dbReference type="GO" id="GO:0046872">
    <property type="term" value="F:metal ion binding"/>
    <property type="evidence" value="ECO:0007669"/>
    <property type="project" value="UniProtKB-KW"/>
</dbReference>
<dbReference type="GO" id="GO:0020037">
    <property type="term" value="F:heme binding"/>
    <property type="evidence" value="ECO:0007669"/>
    <property type="project" value="InterPro"/>
</dbReference>
<evidence type="ECO:0000256" key="2">
    <source>
        <dbReference type="ARBA" id="ARBA00016347"/>
    </source>
</evidence>
<evidence type="ECO:0000313" key="12">
    <source>
        <dbReference type="Proteomes" id="UP000070598"/>
    </source>
</evidence>
<dbReference type="Proteomes" id="UP000070598">
    <property type="component" value="Unassembled WGS sequence"/>
</dbReference>
<evidence type="ECO:0000256" key="1">
    <source>
        <dbReference type="ARBA" id="ARBA00009660"/>
    </source>
</evidence>
<dbReference type="CDD" id="cd00454">
    <property type="entry name" value="TrHb1_N"/>
    <property type="match status" value="1"/>
</dbReference>
<dbReference type="Gene3D" id="1.10.490.10">
    <property type="entry name" value="Globins"/>
    <property type="match status" value="1"/>
</dbReference>